<feature type="compositionally biased region" description="Acidic residues" evidence="2">
    <location>
        <begin position="741"/>
        <end position="750"/>
    </location>
</feature>
<reference evidence="3" key="1">
    <citation type="journal article" date="2022" name="Int. J. Mol. Sci.">
        <title>Draft Genome of Tanacetum Coccineum: Genomic Comparison of Closely Related Tanacetum-Family Plants.</title>
        <authorList>
            <person name="Yamashiro T."/>
            <person name="Shiraishi A."/>
            <person name="Nakayama K."/>
            <person name="Satake H."/>
        </authorList>
    </citation>
    <scope>NUCLEOTIDE SEQUENCE</scope>
</reference>
<comment type="caution">
    <text evidence="3">The sequence shown here is derived from an EMBL/GenBank/DDBJ whole genome shotgun (WGS) entry which is preliminary data.</text>
</comment>
<proteinExistence type="predicted"/>
<dbReference type="EMBL" id="BQNB010013071">
    <property type="protein sequence ID" value="GJT11492.1"/>
    <property type="molecule type" value="Genomic_DNA"/>
</dbReference>
<protein>
    <recommendedName>
        <fullName evidence="5">Transposase (Putative), gypsy type</fullName>
    </recommendedName>
</protein>
<keyword evidence="4" id="KW-1185">Reference proteome</keyword>
<feature type="coiled-coil region" evidence="1">
    <location>
        <begin position="348"/>
        <end position="382"/>
    </location>
</feature>
<feature type="compositionally biased region" description="Gly residues" evidence="2">
    <location>
        <begin position="722"/>
        <end position="731"/>
    </location>
</feature>
<feature type="region of interest" description="Disordered" evidence="2">
    <location>
        <begin position="96"/>
        <end position="129"/>
    </location>
</feature>
<evidence type="ECO:0008006" key="5">
    <source>
        <dbReference type="Google" id="ProtNLM"/>
    </source>
</evidence>
<dbReference type="Proteomes" id="UP001151760">
    <property type="component" value="Unassembled WGS sequence"/>
</dbReference>
<evidence type="ECO:0000256" key="2">
    <source>
        <dbReference type="SAM" id="MobiDB-lite"/>
    </source>
</evidence>
<evidence type="ECO:0000256" key="1">
    <source>
        <dbReference type="SAM" id="Coils"/>
    </source>
</evidence>
<name>A0ABQ5BBL0_9ASTR</name>
<reference evidence="3" key="2">
    <citation type="submission" date="2022-01" db="EMBL/GenBank/DDBJ databases">
        <authorList>
            <person name="Yamashiro T."/>
            <person name="Shiraishi A."/>
            <person name="Satake H."/>
            <person name="Nakayama K."/>
        </authorList>
    </citation>
    <scope>NUCLEOTIDE SEQUENCE</scope>
</reference>
<organism evidence="3 4">
    <name type="scientific">Tanacetum coccineum</name>
    <dbReference type="NCBI Taxonomy" id="301880"/>
    <lineage>
        <taxon>Eukaryota</taxon>
        <taxon>Viridiplantae</taxon>
        <taxon>Streptophyta</taxon>
        <taxon>Embryophyta</taxon>
        <taxon>Tracheophyta</taxon>
        <taxon>Spermatophyta</taxon>
        <taxon>Magnoliopsida</taxon>
        <taxon>eudicotyledons</taxon>
        <taxon>Gunneridae</taxon>
        <taxon>Pentapetalae</taxon>
        <taxon>asterids</taxon>
        <taxon>campanulids</taxon>
        <taxon>Asterales</taxon>
        <taxon>Asteraceae</taxon>
        <taxon>Asteroideae</taxon>
        <taxon>Anthemideae</taxon>
        <taxon>Anthemidinae</taxon>
        <taxon>Tanacetum</taxon>
    </lineage>
</organism>
<feature type="region of interest" description="Disordered" evidence="2">
    <location>
        <begin position="712"/>
        <end position="750"/>
    </location>
</feature>
<evidence type="ECO:0000313" key="3">
    <source>
        <dbReference type="EMBL" id="GJT11492.1"/>
    </source>
</evidence>
<gene>
    <name evidence="3" type="ORF">Tco_0858534</name>
</gene>
<accession>A0ABQ5BBL0</accession>
<evidence type="ECO:0000313" key="4">
    <source>
        <dbReference type="Proteomes" id="UP001151760"/>
    </source>
</evidence>
<keyword evidence="1" id="KW-0175">Coiled coil</keyword>
<sequence length="750" mass="81445">MNLLSFIQTADPTKVRVDERQRAEDEPKLMDTTVGRVVPLLPIAPARAESELDASVDKLFDEGGSGNLVEQGDSAGGGHVVGSPLVSEAAETVVEDVAPLQPKRQRKRKTFVSDTSGPSHPPKKLREDHETSIGLSVAGTSMSALQRLLAGAVLNPEVGIAALPTLPFIISSVSVTPERESEDQTDSMAGANLRTINAPPRFVISSNSSHHSGANIAEAEVDSFARPSIPLMTVATTVTSIVDPATTFKEKFVGSSVFGGDSSGGGADHTIGGFSDLTSSDFIIGGIRTVISPDTDLQKFFASIRGIDHDQLFMEFNVGAACQMSLSAEVRMRAEYNIRERRRLNSVVEEKNSLLKARDAEIESLKAQLLVKEAEVAEAIRLCAEASKFEAIEKSLQSEVRVLKDYNTTLEKEKSELDVKVADLVASVKVSEQEAVDLDAMVTFVKSQNDNLVDQVHELETYSVGLQEKFAAYENCMGKLEEFQDEQIRVMNDKFEKLYVDFVEIELHLEEKFYPHLLTTIAGRRWLLTYGVKRVIVKSAGITHGQEGRVLKNIAAFNPSAESDYISALQELQDVNFSLLAELKSNKDASTETLMNILHLDEPLTERLGLDESQPHVDQLLVPIHHSPDRSVIGANSLLFSLDVSRNQVQKIRDNIANHRSALLDAFVSLIEPLSSVALEGMEGTFSTAPETITALSVTFASTSFIPPISTNDYDVHADGQEGTGADGQAGAGADVKPFPDVEDAELDIS</sequence>